<evidence type="ECO:0000313" key="2">
    <source>
        <dbReference type="EMBL" id="MBO1902618.1"/>
    </source>
</evidence>
<keyword evidence="1" id="KW-1133">Transmembrane helix</keyword>
<keyword evidence="1" id="KW-0472">Membrane</keyword>
<gene>
    <name evidence="2" type="ORF">J4H92_11730</name>
</gene>
<name>A0A939MKV2_9MICO</name>
<protein>
    <recommendedName>
        <fullName evidence="4">PH domain-containing protein</fullName>
    </recommendedName>
</protein>
<reference evidence="2" key="1">
    <citation type="submission" date="2021-03" db="EMBL/GenBank/DDBJ databases">
        <title>Leucobacter chromiisoli sp. nov., isolated from chromium-containing soil of chemical plant.</title>
        <authorList>
            <person name="Xu Z."/>
        </authorList>
    </citation>
    <scope>NUCLEOTIDE SEQUENCE</scope>
    <source>
        <strain evidence="2">S27</strain>
    </source>
</reference>
<evidence type="ECO:0008006" key="4">
    <source>
        <dbReference type="Google" id="ProtNLM"/>
    </source>
</evidence>
<sequence>MSAPPAAERPASFGARLRDLARRALLMELRVYESLWRAIARRPKLAAGSMGFRYHRPVLTALIVFLVLSAVEIPIIDMIVHRWVPVRIGFLILGIWGLTWMVGLLCAYLTRPHAVGAEGIRVREGLELDLLAPWREVAEIRAHRTSRDPSDPDRERGRVFDEDGSRVCAIRIGNETNLEIVFERPFEAHLPGLPPKGGPQPIDRLRFWADDPDGLLRAAGEAVDR</sequence>
<feature type="transmembrane region" description="Helical" evidence="1">
    <location>
        <begin position="58"/>
        <end position="76"/>
    </location>
</feature>
<organism evidence="2 3">
    <name type="scientific">Leucobacter weissii</name>
    <dbReference type="NCBI Taxonomy" id="1983706"/>
    <lineage>
        <taxon>Bacteria</taxon>
        <taxon>Bacillati</taxon>
        <taxon>Actinomycetota</taxon>
        <taxon>Actinomycetes</taxon>
        <taxon>Micrococcales</taxon>
        <taxon>Microbacteriaceae</taxon>
        <taxon>Leucobacter</taxon>
    </lineage>
</organism>
<keyword evidence="1" id="KW-0812">Transmembrane</keyword>
<evidence type="ECO:0000256" key="1">
    <source>
        <dbReference type="SAM" id="Phobius"/>
    </source>
</evidence>
<comment type="caution">
    <text evidence="2">The sequence shown here is derived from an EMBL/GenBank/DDBJ whole genome shotgun (WGS) entry which is preliminary data.</text>
</comment>
<dbReference type="EMBL" id="JAGDYM010000013">
    <property type="protein sequence ID" value="MBO1902618.1"/>
    <property type="molecule type" value="Genomic_DNA"/>
</dbReference>
<feature type="transmembrane region" description="Helical" evidence="1">
    <location>
        <begin position="88"/>
        <end position="109"/>
    </location>
</feature>
<dbReference type="AlphaFoldDB" id="A0A939MKV2"/>
<dbReference type="RefSeq" id="WP_208098374.1">
    <property type="nucleotide sequence ID" value="NZ_JAGDYM010000013.1"/>
</dbReference>
<proteinExistence type="predicted"/>
<dbReference type="Proteomes" id="UP000664382">
    <property type="component" value="Unassembled WGS sequence"/>
</dbReference>
<accession>A0A939MKV2</accession>
<keyword evidence="3" id="KW-1185">Reference proteome</keyword>
<evidence type="ECO:0000313" key="3">
    <source>
        <dbReference type="Proteomes" id="UP000664382"/>
    </source>
</evidence>